<evidence type="ECO:0000256" key="4">
    <source>
        <dbReference type="ARBA" id="ARBA00023054"/>
    </source>
</evidence>
<dbReference type="InterPro" id="IPR048628">
    <property type="entry name" value="Sec3_C"/>
</dbReference>
<feature type="domain" description="Exocyst complex component Sec3 PIP2-binding N-terminal" evidence="6">
    <location>
        <begin position="51"/>
        <end position="136"/>
    </location>
</feature>
<dbReference type="GO" id="GO:0006893">
    <property type="term" value="P:Golgi to plasma membrane transport"/>
    <property type="evidence" value="ECO:0007669"/>
    <property type="project" value="TreeGrafter"/>
</dbReference>
<feature type="compositionally biased region" description="Low complexity" evidence="5">
    <location>
        <begin position="189"/>
        <end position="204"/>
    </location>
</feature>
<evidence type="ECO:0000256" key="3">
    <source>
        <dbReference type="ARBA" id="ARBA00022483"/>
    </source>
</evidence>
<dbReference type="SMART" id="SM01313">
    <property type="entry name" value="Sec3-PIP2_bind"/>
    <property type="match status" value="1"/>
</dbReference>
<keyword evidence="4" id="KW-0175">Coiled coil</keyword>
<keyword evidence="3" id="KW-0268">Exocytosis</keyword>
<feature type="region of interest" description="Disordered" evidence="5">
    <location>
        <begin position="145"/>
        <end position="400"/>
    </location>
</feature>
<protein>
    <submittedName>
        <fullName evidence="7">Exocyst protein</fullName>
    </submittedName>
</protein>
<dbReference type="PANTHER" id="PTHR16092">
    <property type="entry name" value="SEC3/SYNTAXIN-RELATED"/>
    <property type="match status" value="1"/>
</dbReference>
<keyword evidence="8" id="KW-1185">Reference proteome</keyword>
<evidence type="ECO:0000256" key="2">
    <source>
        <dbReference type="ARBA" id="ARBA00022448"/>
    </source>
</evidence>
<feature type="compositionally biased region" description="Basic and acidic residues" evidence="5">
    <location>
        <begin position="307"/>
        <end position="326"/>
    </location>
</feature>
<accession>A0AAD9FU98</accession>
<dbReference type="CDD" id="cd13315">
    <property type="entry name" value="PH_Sec3"/>
    <property type="match status" value="1"/>
</dbReference>
<comment type="caution">
    <text evidence="7">The sequence shown here is derived from an EMBL/GenBank/DDBJ whole genome shotgun (WGS) entry which is preliminary data.</text>
</comment>
<keyword evidence="2" id="KW-0813">Transport</keyword>
<evidence type="ECO:0000259" key="6">
    <source>
        <dbReference type="SMART" id="SM01313"/>
    </source>
</evidence>
<dbReference type="AlphaFoldDB" id="A0AAD9FU98"/>
<sequence length="1166" mass="128899">MSGPGARPPSLDEVRSHIISSLFSRKDENGTPEETLISFLKVYEQDEGGGGGFKTRYLMLSVTKHGKVVIHKAKRNNNLSFSKGKTWNLEDMRALEVITPTDFALTMTIRRYHWQTERARDQAHFLNSVVKVYRTYTKTDVPELIGWHPAPTVQGTNGGSSERRPSHSSPTSPLPHGLDLAPPPAIKTSRSGSSSSSLVSAQSSRYEGTASEASFSRSRSRPSMDESRAGSSLGRSPLGDSALAARRPSGHGLSPSPNIGIGLPSTSLGREEWLRDSARQPSAASDYNAQTPRGGRPSSEAVGNGVRSDDNPRRPSMEPTRDEPPDTPRANRVVDDRSRTNGSVTDNQDWTGDSTSTPVPPTSQTAPIITTTLASPSVPQEEKIPTPTEKRSQRRQSFHPAPVDTAFSREVLLTSRTGILPGAAGLTVEADKETADQALLNNVEEMLEGLDWTAGVGNGGKKGSADAIESRLLDELAALDSANIHAFLESDDRIAQVLGHIDEALTELDDIDVQITGYRMQLNAVSEDISFIESQNRGLQVQTSNQQALLDELTQLLQIVEVPQEDLRILTQESPGTQRGVQVLERAAASLYKALQAGMDQANVEVAATIARMREYQENSVQFSKRILDYLDVTFKYQSDQTLSNSRKAGKSGTLAPHTAMCENLMMYEGLVLYVKEMDEDRYQRICSNYMSTISSLHQSEMKDVLMNLMGTLNATMGGEPNEASFASAVSSMPKASALQKSRAVVGLKTDTLAPKKERKGGDNAHRVSELFETALTQIINQVLTEEAFINAFLHLNDTESTFADHMELESYFRRMAARHAAKQMSTGLMQLVRSMMDLIFGFIDQELKNWTEAACERNPIAIVGVLAVTERLAREAEQEGTSIFFTQLFERQLGRHRVALEAFAKEQVRTIESAKNINKKRRGVAFFVRHFPTFVEKMEAQLVDAESTPVRSRVNDIYERVVNAIFGSIQQIAKLDRGDALATEDKGQINYHVVMIENLHQFVDDLTRLSVPALAVLLERARGLYEENLQAYVKTMLRRSFGRMMEFFDGVERLLRTTPAAEVSLHSSYSRSALKKVLKDNGAKDMRKAIETMSRRVDKHFSDDDISPNDATTQALIRTVWKEVTGGLRRETERAKEIMSKSYGDSGLVLEYGPGDVEAACKRAK</sequence>
<dbReference type="GO" id="GO:0000145">
    <property type="term" value="C:exocyst"/>
    <property type="evidence" value="ECO:0007669"/>
    <property type="project" value="InterPro"/>
</dbReference>
<evidence type="ECO:0000256" key="1">
    <source>
        <dbReference type="ARBA" id="ARBA00006518"/>
    </source>
</evidence>
<proteinExistence type="inferred from homology"/>
<feature type="compositionally biased region" description="Low complexity" evidence="5">
    <location>
        <begin position="167"/>
        <end position="178"/>
    </location>
</feature>
<reference evidence="7" key="1">
    <citation type="submission" date="2023-02" db="EMBL/GenBank/DDBJ databases">
        <title>Identification and recombinant expression of a fungal hydrolase from Papiliotrema laurentii that hydrolyzes apple cutin and clears colloidal polyester polyurethane.</title>
        <authorList>
            <consortium name="DOE Joint Genome Institute"/>
            <person name="Roman V.A."/>
            <person name="Bojanowski C."/>
            <person name="Crable B.R."/>
            <person name="Wagner D.N."/>
            <person name="Hung C.S."/>
            <person name="Nadeau L.J."/>
            <person name="Schratz L."/>
            <person name="Haridas S."/>
            <person name="Pangilinan J."/>
            <person name="Lipzen A."/>
            <person name="Na H."/>
            <person name="Yan M."/>
            <person name="Ng V."/>
            <person name="Grigoriev I.V."/>
            <person name="Spatafora J.W."/>
            <person name="Barlow D."/>
            <person name="Biffinger J."/>
            <person name="Kelley-Loughnane N."/>
            <person name="Varaljay V.A."/>
            <person name="Crookes-Goodson W.J."/>
        </authorList>
    </citation>
    <scope>NUCLEOTIDE SEQUENCE</scope>
    <source>
        <strain evidence="7">5307AH</strain>
    </source>
</reference>
<organism evidence="7 8">
    <name type="scientific">Papiliotrema laurentii</name>
    <name type="common">Cryptococcus laurentii</name>
    <dbReference type="NCBI Taxonomy" id="5418"/>
    <lineage>
        <taxon>Eukaryota</taxon>
        <taxon>Fungi</taxon>
        <taxon>Dikarya</taxon>
        <taxon>Basidiomycota</taxon>
        <taxon>Agaricomycotina</taxon>
        <taxon>Tremellomycetes</taxon>
        <taxon>Tremellales</taxon>
        <taxon>Rhynchogastremaceae</taxon>
        <taxon>Papiliotrema</taxon>
    </lineage>
</organism>
<dbReference type="GO" id="GO:0006887">
    <property type="term" value="P:exocytosis"/>
    <property type="evidence" value="ECO:0007669"/>
    <property type="project" value="UniProtKB-KW"/>
</dbReference>
<dbReference type="Pfam" id="PF09763">
    <property type="entry name" value="Sec3_CC"/>
    <property type="match status" value="1"/>
</dbReference>
<dbReference type="Pfam" id="PF15277">
    <property type="entry name" value="Sec3-PIP2_bind"/>
    <property type="match status" value="1"/>
</dbReference>
<gene>
    <name evidence="7" type="ORF">DB88DRAFT_480874</name>
</gene>
<feature type="compositionally biased region" description="Polar residues" evidence="5">
    <location>
        <begin position="340"/>
        <end position="353"/>
    </location>
</feature>
<dbReference type="GO" id="GO:0005886">
    <property type="term" value="C:plasma membrane"/>
    <property type="evidence" value="ECO:0007669"/>
    <property type="project" value="TreeGrafter"/>
</dbReference>
<dbReference type="InterPro" id="IPR028258">
    <property type="entry name" value="Sec3-PIP2_bind"/>
</dbReference>
<evidence type="ECO:0000313" key="8">
    <source>
        <dbReference type="Proteomes" id="UP001182556"/>
    </source>
</evidence>
<evidence type="ECO:0000256" key="5">
    <source>
        <dbReference type="SAM" id="MobiDB-lite"/>
    </source>
</evidence>
<feature type="compositionally biased region" description="Polar residues" evidence="5">
    <location>
        <begin position="364"/>
        <end position="378"/>
    </location>
</feature>
<dbReference type="Proteomes" id="UP001182556">
    <property type="component" value="Unassembled WGS sequence"/>
</dbReference>
<comment type="similarity">
    <text evidence="1">Belongs to the SEC3 family.</text>
</comment>
<dbReference type="GO" id="GO:0005546">
    <property type="term" value="F:phosphatidylinositol-4,5-bisphosphate binding"/>
    <property type="evidence" value="ECO:0007669"/>
    <property type="project" value="TreeGrafter"/>
</dbReference>
<dbReference type="EMBL" id="JAODAN010000002">
    <property type="protein sequence ID" value="KAK1926157.1"/>
    <property type="molecule type" value="Genomic_DNA"/>
</dbReference>
<dbReference type="Pfam" id="PF20654">
    <property type="entry name" value="Sec3_C-term"/>
    <property type="match status" value="1"/>
</dbReference>
<feature type="compositionally biased region" description="Basic and acidic residues" evidence="5">
    <location>
        <begin position="269"/>
        <end position="278"/>
    </location>
</feature>
<dbReference type="InterPro" id="IPR019160">
    <property type="entry name" value="Sec3_CC"/>
</dbReference>
<dbReference type="PANTHER" id="PTHR16092:SF14">
    <property type="entry name" value="EXOCYST COMPLEX COMPONENT 1 ISOFORM X1"/>
    <property type="match status" value="1"/>
</dbReference>
<name>A0AAD9FU98_PAPLA</name>
<dbReference type="Gene3D" id="2.30.29.90">
    <property type="match status" value="1"/>
</dbReference>
<feature type="compositionally biased region" description="Polar residues" evidence="5">
    <location>
        <begin position="279"/>
        <end position="291"/>
    </location>
</feature>
<evidence type="ECO:0000313" key="7">
    <source>
        <dbReference type="EMBL" id="KAK1926157.1"/>
    </source>
</evidence>
<feature type="compositionally biased region" description="Basic and acidic residues" evidence="5">
    <location>
        <begin position="380"/>
        <end position="391"/>
    </location>
</feature>